<dbReference type="Proteomes" id="UP001501444">
    <property type="component" value="Unassembled WGS sequence"/>
</dbReference>
<protein>
    <submittedName>
        <fullName evidence="2">Uncharacterized protein</fullName>
    </submittedName>
</protein>
<evidence type="ECO:0000256" key="1">
    <source>
        <dbReference type="SAM" id="MobiDB-lite"/>
    </source>
</evidence>
<feature type="compositionally biased region" description="Pro residues" evidence="1">
    <location>
        <begin position="92"/>
        <end position="104"/>
    </location>
</feature>
<sequence length="171" mass="18077">MLLGLAYLAVTNAFALLRLLPVSDRDKDVEILALRHQITVLGRQLGNDRPRFDPSDRAFSGGAAAPAPAQRPASVAAAGAPGHRPAVAPGPARTPPRGPVPAQAPRPAADLVTDLEDVGCRAKYLIRDRDSKFPAFGRHRPPGCGCRGRAQRDPDATHERDHGAVGTDLPP</sequence>
<dbReference type="RefSeq" id="WP_344615427.1">
    <property type="nucleotide sequence ID" value="NZ_BAAARV010000046.1"/>
</dbReference>
<dbReference type="EMBL" id="BAAARV010000046">
    <property type="protein sequence ID" value="GAA2360236.1"/>
    <property type="molecule type" value="Genomic_DNA"/>
</dbReference>
<gene>
    <name evidence="2" type="ORF">GCM10010170_055090</name>
</gene>
<feature type="region of interest" description="Disordered" evidence="1">
    <location>
        <begin position="45"/>
        <end position="110"/>
    </location>
</feature>
<feature type="region of interest" description="Disordered" evidence="1">
    <location>
        <begin position="130"/>
        <end position="171"/>
    </location>
</feature>
<name>A0ABP5TV24_9ACTN</name>
<accession>A0ABP5TV24</accession>
<reference evidence="3" key="1">
    <citation type="journal article" date="2019" name="Int. J. Syst. Evol. Microbiol.">
        <title>The Global Catalogue of Microorganisms (GCM) 10K type strain sequencing project: providing services to taxonomists for standard genome sequencing and annotation.</title>
        <authorList>
            <consortium name="The Broad Institute Genomics Platform"/>
            <consortium name="The Broad Institute Genome Sequencing Center for Infectious Disease"/>
            <person name="Wu L."/>
            <person name="Ma J."/>
        </authorList>
    </citation>
    <scope>NUCLEOTIDE SEQUENCE [LARGE SCALE GENOMIC DNA]</scope>
    <source>
        <strain evidence="3">JCM 3272</strain>
    </source>
</reference>
<evidence type="ECO:0000313" key="3">
    <source>
        <dbReference type="Proteomes" id="UP001501444"/>
    </source>
</evidence>
<keyword evidence="3" id="KW-1185">Reference proteome</keyword>
<evidence type="ECO:0000313" key="2">
    <source>
        <dbReference type="EMBL" id="GAA2360236.1"/>
    </source>
</evidence>
<feature type="compositionally biased region" description="Basic and acidic residues" evidence="1">
    <location>
        <begin position="46"/>
        <end position="56"/>
    </location>
</feature>
<feature type="compositionally biased region" description="Basic and acidic residues" evidence="1">
    <location>
        <begin position="150"/>
        <end position="163"/>
    </location>
</feature>
<organism evidence="2 3">
    <name type="scientific">Dactylosporangium salmoneum</name>
    <dbReference type="NCBI Taxonomy" id="53361"/>
    <lineage>
        <taxon>Bacteria</taxon>
        <taxon>Bacillati</taxon>
        <taxon>Actinomycetota</taxon>
        <taxon>Actinomycetes</taxon>
        <taxon>Micromonosporales</taxon>
        <taxon>Micromonosporaceae</taxon>
        <taxon>Dactylosporangium</taxon>
    </lineage>
</organism>
<feature type="compositionally biased region" description="Low complexity" evidence="1">
    <location>
        <begin position="61"/>
        <end position="91"/>
    </location>
</feature>
<comment type="caution">
    <text evidence="2">The sequence shown here is derived from an EMBL/GenBank/DDBJ whole genome shotgun (WGS) entry which is preliminary data.</text>
</comment>
<proteinExistence type="predicted"/>